<reference evidence="2" key="1">
    <citation type="submission" date="2019-03" db="EMBL/GenBank/DDBJ databases">
        <title>Single cell metagenomics reveals metabolic interactions within the superorganism composed of flagellate Streblomastix strix and complex community of Bacteroidetes bacteria on its surface.</title>
        <authorList>
            <person name="Treitli S.C."/>
            <person name="Kolisko M."/>
            <person name="Husnik F."/>
            <person name="Keeling P."/>
            <person name="Hampl V."/>
        </authorList>
    </citation>
    <scope>NUCLEOTIDE SEQUENCE</scope>
    <source>
        <strain evidence="2">STM</strain>
    </source>
</reference>
<organism evidence="2">
    <name type="scientific">termite gut metagenome</name>
    <dbReference type="NCBI Taxonomy" id="433724"/>
    <lineage>
        <taxon>unclassified sequences</taxon>
        <taxon>metagenomes</taxon>
        <taxon>organismal metagenomes</taxon>
    </lineage>
</organism>
<feature type="transmembrane region" description="Helical" evidence="1">
    <location>
        <begin position="43"/>
        <end position="63"/>
    </location>
</feature>
<protein>
    <submittedName>
        <fullName evidence="2">Uncharacterized protein</fullName>
    </submittedName>
</protein>
<name>A0A5J4RWL1_9ZZZZ</name>
<keyword evidence="1" id="KW-0472">Membrane</keyword>
<sequence length="122" mass="14263">MKNEKKVWHVFFLIVIVGAAAAVVMLLWNALIPPVIGWTSISYWQAVGLLVLVRILFGGFGHLHHKAFFHHHGYPNARLHEELRGMSFNERREYIRKHLKEFHHFNSSDNFSATTEEKKDDK</sequence>
<dbReference type="AlphaFoldDB" id="A0A5J4RWL1"/>
<proteinExistence type="predicted"/>
<accession>A0A5J4RWL1</accession>
<keyword evidence="1" id="KW-0812">Transmembrane</keyword>
<evidence type="ECO:0000256" key="1">
    <source>
        <dbReference type="SAM" id="Phobius"/>
    </source>
</evidence>
<evidence type="ECO:0000313" key="2">
    <source>
        <dbReference type="EMBL" id="KAA6337822.1"/>
    </source>
</evidence>
<feature type="transmembrane region" description="Helical" evidence="1">
    <location>
        <begin position="7"/>
        <end position="31"/>
    </location>
</feature>
<comment type="caution">
    <text evidence="2">The sequence shown here is derived from an EMBL/GenBank/DDBJ whole genome shotgun (WGS) entry which is preliminary data.</text>
</comment>
<gene>
    <name evidence="2" type="ORF">EZS27_014126</name>
</gene>
<keyword evidence="1" id="KW-1133">Transmembrane helix</keyword>
<dbReference type="EMBL" id="SNRY01000668">
    <property type="protein sequence ID" value="KAA6337822.1"/>
    <property type="molecule type" value="Genomic_DNA"/>
</dbReference>